<dbReference type="PANTHER" id="PTHR34475:SF1">
    <property type="entry name" value="CYTOSKELETON PROTEIN RODZ"/>
    <property type="match status" value="1"/>
</dbReference>
<dbReference type="InterPro" id="IPR010982">
    <property type="entry name" value="Lambda_DNA-bd_dom_sf"/>
</dbReference>
<accession>A0A563VND4</accession>
<keyword evidence="2" id="KW-0472">Membrane</keyword>
<proteinExistence type="predicted"/>
<name>A0A563VND4_9CYAN</name>
<dbReference type="Gene3D" id="1.10.260.40">
    <property type="entry name" value="lambda repressor-like DNA-binding domains"/>
    <property type="match status" value="1"/>
</dbReference>
<evidence type="ECO:0000259" key="3">
    <source>
        <dbReference type="Pfam" id="PF13464"/>
    </source>
</evidence>
<evidence type="ECO:0000313" key="4">
    <source>
        <dbReference type="EMBL" id="VEP12954.1"/>
    </source>
</evidence>
<dbReference type="InterPro" id="IPR050400">
    <property type="entry name" value="Bact_Cytoskel_RodZ"/>
</dbReference>
<dbReference type="InterPro" id="IPR025194">
    <property type="entry name" value="RodZ-like_C"/>
</dbReference>
<dbReference type="OrthoDB" id="422634at2"/>
<dbReference type="Pfam" id="PF13464">
    <property type="entry name" value="RodZ_C"/>
    <property type="match status" value="1"/>
</dbReference>
<gene>
    <name evidence="4" type="ORF">H1P_1730014</name>
</gene>
<reference evidence="4 5" key="1">
    <citation type="submission" date="2019-01" db="EMBL/GenBank/DDBJ databases">
        <authorList>
            <person name="Brito A."/>
        </authorList>
    </citation>
    <scope>NUCLEOTIDE SEQUENCE [LARGE SCALE GENOMIC DNA]</scope>
    <source>
        <strain evidence="4">1</strain>
    </source>
</reference>
<keyword evidence="2" id="KW-1133">Transmembrane helix</keyword>
<evidence type="ECO:0000313" key="5">
    <source>
        <dbReference type="Proteomes" id="UP000320055"/>
    </source>
</evidence>
<organism evidence="4 5">
    <name type="scientific">Hyella patelloides LEGE 07179</name>
    <dbReference type="NCBI Taxonomy" id="945734"/>
    <lineage>
        <taxon>Bacteria</taxon>
        <taxon>Bacillati</taxon>
        <taxon>Cyanobacteriota</taxon>
        <taxon>Cyanophyceae</taxon>
        <taxon>Pleurocapsales</taxon>
        <taxon>Hyellaceae</taxon>
        <taxon>Hyella</taxon>
    </lineage>
</organism>
<keyword evidence="5" id="KW-1185">Reference proteome</keyword>
<sequence>MLISEQKLKKIGERLYRNRIEQNITLENVAAKTLISKRILTAIEQGRVKDLPEPFYTKALIAKYAQAIGVTEILDEEELEEIIEDQQNLVSTSKQANISPSLPAFQLKSRHLYFIYLFLVIAAVKAIASFVEQPVVVDRSTISEPEVAVSTATPTGKSTPTTISSASPSQFVSQSTSNNSESVVVDITLKDRCWLKVMVDGKVEFEGTLPKGTQRSWTAREQINIIAGNAGGVVVTYNHGQEKLLGKPGQVEEVTYTVN</sequence>
<dbReference type="Pfam" id="PF13413">
    <property type="entry name" value="HTH_25"/>
    <property type="match status" value="1"/>
</dbReference>
<keyword evidence="2" id="KW-0812">Transmembrane</keyword>
<dbReference type="EMBL" id="CAACVJ010000083">
    <property type="protein sequence ID" value="VEP12954.1"/>
    <property type="molecule type" value="Genomic_DNA"/>
</dbReference>
<dbReference type="PANTHER" id="PTHR34475">
    <property type="match status" value="1"/>
</dbReference>
<feature type="region of interest" description="Disordered" evidence="1">
    <location>
        <begin position="147"/>
        <end position="175"/>
    </location>
</feature>
<dbReference type="CDD" id="cd00093">
    <property type="entry name" value="HTH_XRE"/>
    <property type="match status" value="1"/>
</dbReference>
<evidence type="ECO:0000256" key="1">
    <source>
        <dbReference type="SAM" id="MobiDB-lite"/>
    </source>
</evidence>
<feature type="compositionally biased region" description="Low complexity" evidence="1">
    <location>
        <begin position="150"/>
        <end position="175"/>
    </location>
</feature>
<dbReference type="AlphaFoldDB" id="A0A563VND4"/>
<feature type="transmembrane region" description="Helical" evidence="2">
    <location>
        <begin position="112"/>
        <end position="131"/>
    </location>
</feature>
<dbReference type="RefSeq" id="WP_144871131.1">
    <property type="nucleotide sequence ID" value="NZ_LR213924.1"/>
</dbReference>
<dbReference type="GO" id="GO:0003677">
    <property type="term" value="F:DNA binding"/>
    <property type="evidence" value="ECO:0007669"/>
    <property type="project" value="InterPro"/>
</dbReference>
<protein>
    <recommendedName>
        <fullName evidence="3">Cytoskeleton protein RodZ-like C-terminal domain-containing protein</fullName>
    </recommendedName>
</protein>
<evidence type="ECO:0000256" key="2">
    <source>
        <dbReference type="SAM" id="Phobius"/>
    </source>
</evidence>
<dbReference type="SUPFAM" id="SSF47413">
    <property type="entry name" value="lambda repressor-like DNA-binding domains"/>
    <property type="match status" value="1"/>
</dbReference>
<feature type="domain" description="Cytoskeleton protein RodZ-like C-terminal" evidence="3">
    <location>
        <begin position="187"/>
        <end position="255"/>
    </location>
</feature>
<dbReference type="Proteomes" id="UP000320055">
    <property type="component" value="Unassembled WGS sequence"/>
</dbReference>
<dbReference type="InterPro" id="IPR001387">
    <property type="entry name" value="Cro/C1-type_HTH"/>
</dbReference>